<feature type="domain" description="NodB homology" evidence="3">
    <location>
        <begin position="26"/>
        <end position="200"/>
    </location>
</feature>
<evidence type="ECO:0000313" key="5">
    <source>
        <dbReference type="Proteomes" id="UP000500961"/>
    </source>
</evidence>
<organism evidence="4 5">
    <name type="scientific">Tenuifilum thalassicum</name>
    <dbReference type="NCBI Taxonomy" id="2590900"/>
    <lineage>
        <taxon>Bacteria</taxon>
        <taxon>Pseudomonadati</taxon>
        <taxon>Bacteroidota</taxon>
        <taxon>Bacteroidia</taxon>
        <taxon>Bacteroidales</taxon>
        <taxon>Tenuifilaceae</taxon>
        <taxon>Tenuifilum</taxon>
    </lineage>
</organism>
<evidence type="ECO:0000259" key="3">
    <source>
        <dbReference type="PROSITE" id="PS51677"/>
    </source>
</evidence>
<gene>
    <name evidence="4" type="ORF">FHG85_01400</name>
</gene>
<dbReference type="PROSITE" id="PS51677">
    <property type="entry name" value="NODB"/>
    <property type="match status" value="1"/>
</dbReference>
<dbReference type="EMBL" id="CP041345">
    <property type="protein sequence ID" value="QKG78976.1"/>
    <property type="molecule type" value="Genomic_DNA"/>
</dbReference>
<dbReference type="PANTHER" id="PTHR10587">
    <property type="entry name" value="GLYCOSYL TRANSFERASE-RELATED"/>
    <property type="match status" value="1"/>
</dbReference>
<dbReference type="RefSeq" id="WP_173072492.1">
    <property type="nucleotide sequence ID" value="NZ_CP041345.1"/>
</dbReference>
<dbReference type="GO" id="GO:0005975">
    <property type="term" value="P:carbohydrate metabolic process"/>
    <property type="evidence" value="ECO:0007669"/>
    <property type="project" value="InterPro"/>
</dbReference>
<proteinExistence type="predicted"/>
<keyword evidence="5" id="KW-1185">Reference proteome</keyword>
<name>A0A7D3XKY0_9BACT</name>
<dbReference type="Gene3D" id="3.20.20.370">
    <property type="entry name" value="Glycoside hydrolase/deacetylase"/>
    <property type="match status" value="1"/>
</dbReference>
<sequence length="205" mass="24081">MINLSPPRFFQRFFKNVIWNFPNEKNGVFLTFDDGPTPDVTPWVLEQLRKYNAKATFFCLAKNVEMHPEIFEMIVADGHAIGNHSYSHIRGWGTDTTQYVQDIIYANSFVNSNLYRPPYGRITRKQFRLLKYQYKIILWDVLSMDYSRRVSPRKVYKFVINNAKPGSIIVFHDSKKAERNLRYALPRVLENLSGKGYTFKSIVIP</sequence>
<dbReference type="InterPro" id="IPR011330">
    <property type="entry name" value="Glyco_hydro/deAcase_b/a-brl"/>
</dbReference>
<dbReference type="Pfam" id="PF01522">
    <property type="entry name" value="Polysacc_deac_1"/>
    <property type="match status" value="1"/>
</dbReference>
<keyword evidence="2" id="KW-0378">Hydrolase</keyword>
<keyword evidence="1" id="KW-0479">Metal-binding</keyword>
<dbReference type="GO" id="GO:0016020">
    <property type="term" value="C:membrane"/>
    <property type="evidence" value="ECO:0007669"/>
    <property type="project" value="TreeGrafter"/>
</dbReference>
<dbReference type="SUPFAM" id="SSF88713">
    <property type="entry name" value="Glycoside hydrolase/deacetylase"/>
    <property type="match status" value="1"/>
</dbReference>
<dbReference type="Proteomes" id="UP000500961">
    <property type="component" value="Chromosome"/>
</dbReference>
<dbReference type="InterPro" id="IPR002509">
    <property type="entry name" value="NODB_dom"/>
</dbReference>
<evidence type="ECO:0000256" key="1">
    <source>
        <dbReference type="ARBA" id="ARBA00022723"/>
    </source>
</evidence>
<dbReference type="GO" id="GO:0016810">
    <property type="term" value="F:hydrolase activity, acting on carbon-nitrogen (but not peptide) bonds"/>
    <property type="evidence" value="ECO:0007669"/>
    <property type="project" value="InterPro"/>
</dbReference>
<dbReference type="GO" id="GO:0046872">
    <property type="term" value="F:metal ion binding"/>
    <property type="evidence" value="ECO:0007669"/>
    <property type="project" value="UniProtKB-KW"/>
</dbReference>
<dbReference type="PANTHER" id="PTHR10587:SF133">
    <property type="entry name" value="CHITIN DEACETYLASE 1-RELATED"/>
    <property type="match status" value="1"/>
</dbReference>
<dbReference type="AlphaFoldDB" id="A0A7D3XKY0"/>
<evidence type="ECO:0000256" key="2">
    <source>
        <dbReference type="ARBA" id="ARBA00022801"/>
    </source>
</evidence>
<dbReference type="InterPro" id="IPR050248">
    <property type="entry name" value="Polysacc_deacetylase_ArnD"/>
</dbReference>
<protein>
    <submittedName>
        <fullName evidence="4">Polysaccharide deacetylase family protein</fullName>
    </submittedName>
</protein>
<dbReference type="CDD" id="cd10917">
    <property type="entry name" value="CE4_NodB_like_6s_7s"/>
    <property type="match status" value="1"/>
</dbReference>
<accession>A0A7D3XKY0</accession>
<reference evidence="4 5" key="1">
    <citation type="submission" date="2019-07" db="EMBL/GenBank/DDBJ databases">
        <title>Thalassofilum flectens gen. nov., sp. nov., a novel moderate thermophilic anaerobe from a shallow sea hot spring in Kunashir Island (Russia), representing a new family in the order Bacteroidales, and proposal of Thalassofilacea fam. nov.</title>
        <authorList>
            <person name="Kochetkova T.V."/>
            <person name="Podosokorskaya O.A."/>
            <person name="Novikov A."/>
            <person name="Elcheninov A.G."/>
            <person name="Toshchakov S.V."/>
            <person name="Kublanov I.V."/>
        </authorList>
    </citation>
    <scope>NUCLEOTIDE SEQUENCE [LARGE SCALE GENOMIC DNA]</scope>
    <source>
        <strain evidence="4 5">38-H</strain>
    </source>
</reference>
<evidence type="ECO:0000313" key="4">
    <source>
        <dbReference type="EMBL" id="QKG78976.1"/>
    </source>
</evidence>
<dbReference type="KEGG" id="ttz:FHG85_01400"/>